<comment type="pathway">
    <text evidence="1 6">Cell wall biogenesis; peptidoglycan biosynthesis.</text>
</comment>
<dbReference type="CDD" id="cd16913">
    <property type="entry name" value="YkuD_like"/>
    <property type="match status" value="1"/>
</dbReference>
<evidence type="ECO:0000256" key="7">
    <source>
        <dbReference type="SAM" id="Phobius"/>
    </source>
</evidence>
<dbReference type="Gene3D" id="2.40.440.10">
    <property type="entry name" value="L,D-transpeptidase catalytic domain-like"/>
    <property type="match status" value="1"/>
</dbReference>
<keyword evidence="4 6" id="KW-0573">Peptidoglycan synthesis</keyword>
<dbReference type="GO" id="GO:0008360">
    <property type="term" value="P:regulation of cell shape"/>
    <property type="evidence" value="ECO:0007669"/>
    <property type="project" value="UniProtKB-UniRule"/>
</dbReference>
<dbReference type="InterPro" id="IPR052913">
    <property type="entry name" value="Glycopeptide_resist_protein"/>
</dbReference>
<evidence type="ECO:0000256" key="1">
    <source>
        <dbReference type="ARBA" id="ARBA00004752"/>
    </source>
</evidence>
<keyword evidence="2" id="KW-0808">Transferase</keyword>
<keyword evidence="5 6" id="KW-0961">Cell wall biogenesis/degradation</keyword>
<dbReference type="GO" id="GO:0071555">
    <property type="term" value="P:cell wall organization"/>
    <property type="evidence" value="ECO:0007669"/>
    <property type="project" value="UniProtKB-UniRule"/>
</dbReference>
<dbReference type="PANTHER" id="PTHR35788:SF1">
    <property type="entry name" value="EXPORTED PROTEIN"/>
    <property type="match status" value="1"/>
</dbReference>
<dbReference type="Pfam" id="PF03734">
    <property type="entry name" value="YkuD"/>
    <property type="match status" value="1"/>
</dbReference>
<protein>
    <submittedName>
        <fullName evidence="9">Hypothetical exported protein</fullName>
    </submittedName>
</protein>
<keyword evidence="7" id="KW-0472">Membrane</keyword>
<evidence type="ECO:0000256" key="5">
    <source>
        <dbReference type="ARBA" id="ARBA00023316"/>
    </source>
</evidence>
<feature type="active site" description="Nucleophile" evidence="6">
    <location>
        <position position="542"/>
    </location>
</feature>
<dbReference type="AlphaFoldDB" id="A0A806FVP0"/>
<dbReference type="SUPFAM" id="SSF141523">
    <property type="entry name" value="L,D-transpeptidase catalytic domain-like"/>
    <property type="match status" value="1"/>
</dbReference>
<evidence type="ECO:0000256" key="6">
    <source>
        <dbReference type="PROSITE-ProRule" id="PRU01373"/>
    </source>
</evidence>
<dbReference type="PROSITE" id="PS52029">
    <property type="entry name" value="LD_TPASE"/>
    <property type="match status" value="1"/>
</dbReference>
<dbReference type="InterPro" id="IPR022029">
    <property type="entry name" value="YoaR-like_PG-bd"/>
</dbReference>
<keyword evidence="7" id="KW-0812">Transmembrane</keyword>
<dbReference type="UniPathway" id="UPA00219"/>
<evidence type="ECO:0000256" key="2">
    <source>
        <dbReference type="ARBA" id="ARBA00022679"/>
    </source>
</evidence>
<evidence type="ECO:0000256" key="3">
    <source>
        <dbReference type="ARBA" id="ARBA00022960"/>
    </source>
</evidence>
<evidence type="ECO:0000313" key="10">
    <source>
        <dbReference type="Proteomes" id="UP000008394"/>
    </source>
</evidence>
<dbReference type="EMBL" id="CP002915">
    <property type="protein sequence ID" value="AEK30372.1"/>
    <property type="molecule type" value="Genomic_DNA"/>
</dbReference>
<reference evidence="9 10" key="1">
    <citation type="journal article" date="2011" name="J. Bacteriol.">
        <title>Genome Sequence of the Probiotic Strain Bifidobacterium animalis subsp. lactis CNCM I-2494.</title>
        <authorList>
            <person name="Chervaux C."/>
            <person name="Grimaldi C."/>
            <person name="Bolotin A."/>
            <person name="Quinquis B."/>
            <person name="Legrain-Raspaud S."/>
            <person name="van Hylckama Vlieg J.E."/>
            <person name="Denariaz G."/>
            <person name="Smokvina T."/>
        </authorList>
    </citation>
    <scope>NUCLEOTIDE SEQUENCE [LARGE SCALE GENOMIC DNA]</scope>
    <source>
        <strain evidence="9 10">CNCM I-2494</strain>
    </source>
</reference>
<organism evidence="9 10">
    <name type="scientific">Bifidobacterium animalis subsp. lactis CNCM I-2494</name>
    <dbReference type="NCBI Taxonomy" id="1042403"/>
    <lineage>
        <taxon>Bacteria</taxon>
        <taxon>Bacillati</taxon>
        <taxon>Actinomycetota</taxon>
        <taxon>Actinomycetes</taxon>
        <taxon>Bifidobacteriales</taxon>
        <taxon>Bifidobacteriaceae</taxon>
        <taxon>Bifidobacterium</taxon>
    </lineage>
</organism>
<feature type="transmembrane region" description="Helical" evidence="7">
    <location>
        <begin position="80"/>
        <end position="103"/>
    </location>
</feature>
<dbReference type="GO" id="GO:0009252">
    <property type="term" value="P:peptidoglycan biosynthetic process"/>
    <property type="evidence" value="ECO:0007669"/>
    <property type="project" value="UniProtKB-UniPathway"/>
</dbReference>
<dbReference type="InterPro" id="IPR005490">
    <property type="entry name" value="LD_TPept_cat_dom"/>
</dbReference>
<evidence type="ECO:0000259" key="8">
    <source>
        <dbReference type="PROSITE" id="PS52029"/>
    </source>
</evidence>
<name>A0A806FVP0_BIFAN</name>
<dbReference type="InterPro" id="IPR038063">
    <property type="entry name" value="Transpep_catalytic_dom"/>
</dbReference>
<proteinExistence type="predicted"/>
<accession>A0A806FVP0</accession>
<feature type="active site" description="Proton donor/acceptor" evidence="6">
    <location>
        <position position="518"/>
    </location>
</feature>
<evidence type="ECO:0000313" key="9">
    <source>
        <dbReference type="EMBL" id="AEK30372.1"/>
    </source>
</evidence>
<evidence type="ECO:0000256" key="4">
    <source>
        <dbReference type="ARBA" id="ARBA00022984"/>
    </source>
</evidence>
<dbReference type="Proteomes" id="UP000008394">
    <property type="component" value="Chromosome"/>
</dbReference>
<sequence>MGFLWGVFSRSNMTFPSGNGGFSSNGASNQVPSDASDMRDFESTQVFTPMQDVPLPPQLPQQHDSNAGMNGPAAGKRHHVWPWIVLALVVVLAGACAGLVAFFNTRALPGTTLWGVDVSGKTQQQIAQAISNEVDGTKIPVSYEGKTGSVTLADLGVKVDAQQIAQEAVDAKRHENVFARYAPWAKHDVNPAIDAKDANPEALDEQLGTNSVKPVDAKLQVGDDGSTIAVIEGTEGHGADPTETANEAVRVVQSLGAQEPKTVEVQLKTISPAITTDEANKAKSTLDKLMAQKPGVYIGKERFAAFTPSMILAATTIDPNGNGTLPQGQIRNGNVVYDATALQKAYDEQIKPNIKSTKEDREVIVNNNGTEIEVIKEGHDGVTLDDGADANIGTKAIDAFGKGNGTVSVSGKLDPMKVKETKRHVVVDLSDHTVTALENGNAVKTMHMSAGQGNDYATGKCQASGDMCTPEGDFEIWLKYPSQNMSGTLTLSDGKKETWDVKNVGFVNYFSKSGCAIHRIATQTPYTDAQIQALGENTSHGCVGIGWDMAEWFYNWCVDGTSVHVQQ</sequence>
<feature type="domain" description="L,D-TPase catalytic" evidence="8">
    <location>
        <begin position="423"/>
        <end position="566"/>
    </location>
</feature>
<dbReference type="PANTHER" id="PTHR35788">
    <property type="entry name" value="EXPORTED PROTEIN-RELATED"/>
    <property type="match status" value="1"/>
</dbReference>
<dbReference type="GO" id="GO:0016740">
    <property type="term" value="F:transferase activity"/>
    <property type="evidence" value="ECO:0007669"/>
    <property type="project" value="UniProtKB-KW"/>
</dbReference>
<gene>
    <name evidence="9" type="ORF">BALAC2494_01210</name>
</gene>
<dbReference type="KEGG" id="bnm:BALAC2494_01210"/>
<keyword evidence="3 6" id="KW-0133">Cell shape</keyword>
<dbReference type="Pfam" id="PF12229">
    <property type="entry name" value="PG_binding_4"/>
    <property type="match status" value="1"/>
</dbReference>
<keyword evidence="7" id="KW-1133">Transmembrane helix</keyword>